<gene>
    <name evidence="3" type="ORF">FM038_011895</name>
</gene>
<keyword evidence="4" id="KW-1185">Reference proteome</keyword>
<feature type="chain" id="PRO_5047073723" evidence="2">
    <location>
        <begin position="25"/>
        <end position="114"/>
    </location>
</feature>
<feature type="signal peptide" evidence="2">
    <location>
        <begin position="1"/>
        <end position="24"/>
    </location>
</feature>
<proteinExistence type="predicted"/>
<evidence type="ECO:0000313" key="3">
    <source>
        <dbReference type="EMBL" id="QPG60450.1"/>
    </source>
</evidence>
<keyword evidence="2" id="KW-0732">Signal</keyword>
<reference evidence="3" key="1">
    <citation type="submission" date="2021-07" db="EMBL/GenBank/DDBJ databases">
        <title>Shewanella sp. YLB-07 whole genome sequence.</title>
        <authorList>
            <person name="Yu L."/>
        </authorList>
    </citation>
    <scope>NUCLEOTIDE SEQUENCE</scope>
    <source>
        <strain evidence="3">YLB-08</strain>
    </source>
</reference>
<sequence length="114" mass="12686">MQSKLALVLLLVMFVSQLFPTCVASDIHINDLVSSEVNNSYQISEPCCHTQGPTCGHANNASEQDSHDDDFHTSCHPPMELTFTTKVNRTQDVYLFSVHYQNKSYAPPIPPPHG</sequence>
<feature type="region of interest" description="Disordered" evidence="1">
    <location>
        <begin position="54"/>
        <end position="73"/>
    </location>
</feature>
<evidence type="ECO:0000256" key="1">
    <source>
        <dbReference type="SAM" id="MobiDB-lite"/>
    </source>
</evidence>
<protein>
    <submittedName>
        <fullName evidence="3">Uncharacterized protein</fullName>
    </submittedName>
</protein>
<name>A0ABX6VCM7_9GAMM</name>
<evidence type="ECO:0000313" key="4">
    <source>
        <dbReference type="Proteomes" id="UP000316416"/>
    </source>
</evidence>
<evidence type="ECO:0000256" key="2">
    <source>
        <dbReference type="SAM" id="SignalP"/>
    </source>
</evidence>
<accession>A0ABX6VCM7</accession>
<organism evidence="3 4">
    <name type="scientific">Shewanella eurypsychrophilus</name>
    <dbReference type="NCBI Taxonomy" id="2593656"/>
    <lineage>
        <taxon>Bacteria</taxon>
        <taxon>Pseudomonadati</taxon>
        <taxon>Pseudomonadota</taxon>
        <taxon>Gammaproteobacteria</taxon>
        <taxon>Alteromonadales</taxon>
        <taxon>Shewanellaceae</taxon>
        <taxon>Shewanella</taxon>
    </lineage>
</organism>
<dbReference type="Proteomes" id="UP000316416">
    <property type="component" value="Chromosome"/>
</dbReference>
<dbReference type="EMBL" id="CP045503">
    <property type="protein sequence ID" value="QPG60450.1"/>
    <property type="molecule type" value="Genomic_DNA"/>
</dbReference>
<feature type="compositionally biased region" description="Polar residues" evidence="1">
    <location>
        <begin position="54"/>
        <end position="63"/>
    </location>
</feature>